<dbReference type="KEGG" id="cge:103159976"/>
<dbReference type="InterPro" id="IPR013783">
    <property type="entry name" value="Ig-like_fold"/>
</dbReference>
<dbReference type="SMART" id="SM00409">
    <property type="entry name" value="IG"/>
    <property type="match status" value="1"/>
</dbReference>
<dbReference type="InterPro" id="IPR050380">
    <property type="entry name" value="Immune_Resp_Modulators"/>
</dbReference>
<protein>
    <submittedName>
        <fullName evidence="5">Natural cytotoxicity triggering receptor 3 ligand 1 isoform X2</fullName>
    </submittedName>
</protein>
<dbReference type="PANTHER" id="PTHR23411">
    <property type="entry name" value="TAPASIN"/>
    <property type="match status" value="1"/>
</dbReference>
<evidence type="ECO:0000256" key="1">
    <source>
        <dbReference type="ARBA" id="ARBA00023319"/>
    </source>
</evidence>
<organism evidence="4 5">
    <name type="scientific">Cricetulus griseus</name>
    <name type="common">Chinese hamster</name>
    <name type="synonym">Cricetulus barabensis griseus</name>
    <dbReference type="NCBI Taxonomy" id="10029"/>
    <lineage>
        <taxon>Eukaryota</taxon>
        <taxon>Metazoa</taxon>
        <taxon>Chordata</taxon>
        <taxon>Craniata</taxon>
        <taxon>Vertebrata</taxon>
        <taxon>Euteleostomi</taxon>
        <taxon>Mammalia</taxon>
        <taxon>Eutheria</taxon>
        <taxon>Euarchontoglires</taxon>
        <taxon>Glires</taxon>
        <taxon>Rodentia</taxon>
        <taxon>Myomorpha</taxon>
        <taxon>Muroidea</taxon>
        <taxon>Cricetidae</taxon>
        <taxon>Cricetinae</taxon>
        <taxon>Cricetulus</taxon>
    </lineage>
</organism>
<dbReference type="Gene3D" id="2.60.40.10">
    <property type="entry name" value="Immunoglobulins"/>
    <property type="match status" value="2"/>
</dbReference>
<gene>
    <name evidence="5" type="primary">LOC103159976</name>
</gene>
<keyword evidence="2" id="KW-0732">Signal</keyword>
<sequence>MASSWVAEWQVGYMASLLLVLLWCMPMAGGLEVGMAETTQMVFLHDNVTIICKIPGSPRIDIKTMGIIWFWKNELDKSEVKVFEFYGNHLQSFRLGATVSLSGLESGDASLHLPEIQLWESGEYRCMLVVTPEKAEGKTVLEVVAYPNIRLFVEPATVRNEEHIICELDGFYPEAFSIKWGKYTPKDSQFQEITEGYVIDPTVKNDDGTFNVTSRLTLKPYLEDHGTTYQCVVVHRSLIVPQRFNVTLSEKGANNVHFAFFAFSVPLLSAAYALWRCPPQGLYQSDYFCSLGGCAPRQGLCSDDFFVTCDHCHPHIPDPFLGVGTTVCVETRISGGNWDIYQVMLCALDDTQPFQAVMDELFRVTIQKQGGRVNDQGFIKVNLSLSGTQA</sequence>
<dbReference type="AlphaFoldDB" id="A0A9J7FUU0"/>
<dbReference type="SMART" id="SM00407">
    <property type="entry name" value="IGc1"/>
    <property type="match status" value="1"/>
</dbReference>
<dbReference type="OrthoDB" id="9983389at2759"/>
<proteinExistence type="predicted"/>
<reference evidence="5" key="3">
    <citation type="submission" date="2025-08" db="UniProtKB">
        <authorList>
            <consortium name="RefSeq"/>
        </authorList>
    </citation>
    <scope>IDENTIFICATION</scope>
    <source>
        <strain evidence="5">17A/GY</strain>
        <tissue evidence="5">Liver</tissue>
    </source>
</reference>
<dbReference type="Proteomes" id="UP001108280">
    <property type="component" value="Chromosome 3"/>
</dbReference>
<dbReference type="PROSITE" id="PS50835">
    <property type="entry name" value="IG_LIKE"/>
    <property type="match status" value="2"/>
</dbReference>
<name>A0A9J7FUU0_CRIGR</name>
<feature type="chain" id="PRO_5039922413" evidence="2">
    <location>
        <begin position="31"/>
        <end position="390"/>
    </location>
</feature>
<evidence type="ECO:0000313" key="4">
    <source>
        <dbReference type="Proteomes" id="UP001108280"/>
    </source>
</evidence>
<dbReference type="CDD" id="cd00098">
    <property type="entry name" value="IgC1"/>
    <property type="match status" value="1"/>
</dbReference>
<dbReference type="PROSITE" id="PS00290">
    <property type="entry name" value="IG_MHC"/>
    <property type="match status" value="1"/>
</dbReference>
<accession>A0A9J7FUU0</accession>
<feature type="domain" description="Ig-like" evidence="3">
    <location>
        <begin position="26"/>
        <end position="126"/>
    </location>
</feature>
<evidence type="ECO:0000256" key="2">
    <source>
        <dbReference type="SAM" id="SignalP"/>
    </source>
</evidence>
<dbReference type="GeneID" id="103159976"/>
<dbReference type="RefSeq" id="XP_027266117.2">
    <property type="nucleotide sequence ID" value="XM_027410316.2"/>
</dbReference>
<reference evidence="4" key="2">
    <citation type="journal article" date="2020" name="Biotechnol. Bioeng.">
        <title>Chromosome-scale scaffolds for the Chinese hamster reference genome assembly to facilitate the study of the CHO epigenome.</title>
        <authorList>
            <person name="Hilliard W."/>
            <person name="MacDonald M."/>
            <person name="Lee K.H."/>
        </authorList>
    </citation>
    <scope>NUCLEOTIDE SEQUENCE [LARGE SCALE GENOMIC DNA]</scope>
    <source>
        <strain evidence="4">17A/GY</strain>
    </source>
</reference>
<dbReference type="InterPro" id="IPR003597">
    <property type="entry name" value="Ig_C1-set"/>
</dbReference>
<feature type="domain" description="Ig-like" evidence="3">
    <location>
        <begin position="147"/>
        <end position="247"/>
    </location>
</feature>
<keyword evidence="5" id="KW-0675">Receptor</keyword>
<dbReference type="SUPFAM" id="SSF48726">
    <property type="entry name" value="Immunoglobulin"/>
    <property type="match status" value="2"/>
</dbReference>
<reference evidence="4" key="1">
    <citation type="journal article" date="2018" name="Biotechnol. Bioeng.">
        <title>A reference genome of the Chinese hamster based on a hybrid assembly strategy.</title>
        <authorList>
            <person name="Rupp O."/>
            <person name="MacDonald M.L."/>
            <person name="Li S."/>
            <person name="Dhiman H."/>
            <person name="Polson S."/>
            <person name="Griep S."/>
            <person name="Heffner K."/>
            <person name="Hernandez I."/>
            <person name="Brinkrolf K."/>
            <person name="Jadhav V."/>
            <person name="Samoudi M."/>
            <person name="Hao H."/>
            <person name="Kingham B."/>
            <person name="Goesmann A."/>
            <person name="Betenbaugh M.J."/>
            <person name="Lewis N.E."/>
            <person name="Borth N."/>
            <person name="Lee K.H."/>
        </authorList>
    </citation>
    <scope>NUCLEOTIDE SEQUENCE [LARGE SCALE GENOMIC DNA]</scope>
    <source>
        <strain evidence="4">17A/GY</strain>
    </source>
</reference>
<dbReference type="Pfam" id="PF07654">
    <property type="entry name" value="C1-set"/>
    <property type="match status" value="1"/>
</dbReference>
<evidence type="ECO:0000259" key="3">
    <source>
        <dbReference type="PROSITE" id="PS50835"/>
    </source>
</evidence>
<dbReference type="InterPro" id="IPR036179">
    <property type="entry name" value="Ig-like_dom_sf"/>
</dbReference>
<dbReference type="InterPro" id="IPR003006">
    <property type="entry name" value="Ig/MHC_CS"/>
</dbReference>
<dbReference type="InterPro" id="IPR007110">
    <property type="entry name" value="Ig-like_dom"/>
</dbReference>
<keyword evidence="4" id="KW-1185">Reference proteome</keyword>
<dbReference type="InterPro" id="IPR003599">
    <property type="entry name" value="Ig_sub"/>
</dbReference>
<feature type="signal peptide" evidence="2">
    <location>
        <begin position="1"/>
        <end position="30"/>
    </location>
</feature>
<keyword evidence="1" id="KW-0393">Immunoglobulin domain</keyword>
<evidence type="ECO:0000313" key="5">
    <source>
        <dbReference type="RefSeq" id="XP_027266117.2"/>
    </source>
</evidence>